<evidence type="ECO:0000313" key="2">
    <source>
        <dbReference type="Proteomes" id="UP000054770"/>
    </source>
</evidence>
<reference evidence="1" key="1">
    <citation type="submission" date="2016-01" db="EMBL/GenBank/DDBJ databases">
        <authorList>
            <person name="Peeters C."/>
        </authorList>
    </citation>
    <scope>NUCLEOTIDE SEQUENCE [LARGE SCALE GENOMIC DNA]</scope>
    <source>
        <strain evidence="1">LMG 22940</strain>
    </source>
</reference>
<dbReference type="Gene3D" id="3.40.1080.10">
    <property type="entry name" value="Glutaconate Coenzyme A-transferase"/>
    <property type="match status" value="2"/>
</dbReference>
<keyword evidence="2" id="KW-1185">Reference proteome</keyword>
<sequence>MKDKIVTADEAIGLIRDGDAVCCSGFVGIGTPDELLIALERRFTSAGMPRDLTLVFAAAPGDGKGQGLNRIALPGLVKRAIGGHWSLVPKLARMATDDLIEAYNLPLGVMSHLYRDIAAHRAGTLTQVGMGTFVDPRHGGGKINACTLEDLVSTIEIDGKTWLFYKVFPLNVALIRGTTADPEGNITMEREALVLDAQAAAMAAHNSNGLVIAQVETIVASGTLDPRAVVVPGILVDRVVLARSGAQPQTYGTVYNPAFSAQTKVAVGTMKTPALDERKVIARRCAFELPLGGVINLGIGVPEVVGAVAGEERLLSHLTLTAEPGVIGGMPQGGLDFGAAINVDALLHQNQQFDFYDGGGLDLACLGMAEVDRCGNVNVSRFGPRLAGAGGFINISQNARCVVFAGTFTAGGLELRVEGGRLKIVTEGTKKKFVESVEQITFNGSLAAERGQPVLYVTERCVFRRVPEGLELTEIAPGIDLERDVLAHMDFAPIVRNVRSMDPRIFLPQILNLSTILFERQLRSRLSYDAERNTLFVNFEGIGIRSTDDVESVRRVMEALCESIGHQVSLIVNYDGCRLDDSIADAYFAMARQLQSRHYSSATRFTTSAFMRMKLSAALSDRGSESQIFKTHTEATAFVASRREAAVRQSIADNAGIGGSRSRTTHE</sequence>
<dbReference type="GO" id="GO:0008410">
    <property type="term" value="F:CoA-transferase activity"/>
    <property type="evidence" value="ECO:0007669"/>
    <property type="project" value="InterPro"/>
</dbReference>
<dbReference type="Pfam" id="PF01144">
    <property type="entry name" value="CoA_trans"/>
    <property type="match status" value="1"/>
</dbReference>
<dbReference type="SUPFAM" id="SSF100950">
    <property type="entry name" value="NagB/RpiA/CoA transferase-like"/>
    <property type="match status" value="2"/>
</dbReference>
<accession>A0A158KWN0</accession>
<comment type="caution">
    <text evidence="1">The sequence shown here is derived from an EMBL/GenBank/DDBJ whole genome shotgun (WGS) entry which is preliminary data.</text>
</comment>
<organism evidence="1 2">
    <name type="scientific">Caballeronia choica</name>
    <dbReference type="NCBI Taxonomy" id="326476"/>
    <lineage>
        <taxon>Bacteria</taxon>
        <taxon>Pseudomonadati</taxon>
        <taxon>Pseudomonadota</taxon>
        <taxon>Betaproteobacteria</taxon>
        <taxon>Burkholderiales</taxon>
        <taxon>Burkholderiaceae</taxon>
        <taxon>Caballeronia</taxon>
    </lineage>
</organism>
<dbReference type="AlphaFoldDB" id="A0A158KWN0"/>
<dbReference type="PANTHER" id="PTHR43293:SF1">
    <property type="entry name" value="ACETATE COA-TRANSFERASE YDIF"/>
    <property type="match status" value="1"/>
</dbReference>
<dbReference type="OrthoDB" id="9805230at2"/>
<dbReference type="RefSeq" id="WP_087649535.1">
    <property type="nucleotide sequence ID" value="NZ_FCON02000193.1"/>
</dbReference>
<dbReference type="EMBL" id="FCON02000193">
    <property type="protein sequence ID" value="SAL85576.1"/>
    <property type="molecule type" value="Genomic_DNA"/>
</dbReference>
<protein>
    <submittedName>
        <fullName evidence="1">3-oxoadipate CoA-succinyl transferase subunit alpha</fullName>
    </submittedName>
</protein>
<name>A0A158KWN0_9BURK</name>
<evidence type="ECO:0000313" key="1">
    <source>
        <dbReference type="EMBL" id="SAL85576.1"/>
    </source>
</evidence>
<dbReference type="SMART" id="SM00882">
    <property type="entry name" value="CoA_trans"/>
    <property type="match status" value="2"/>
</dbReference>
<dbReference type="InterPro" id="IPR004165">
    <property type="entry name" value="CoA_trans_fam_I"/>
</dbReference>
<keyword evidence="1" id="KW-0808">Transferase</keyword>
<dbReference type="InterPro" id="IPR037171">
    <property type="entry name" value="NagB/RpiA_transferase-like"/>
</dbReference>
<dbReference type="PANTHER" id="PTHR43293">
    <property type="entry name" value="ACETATE COA-TRANSFERASE YDIF"/>
    <property type="match status" value="1"/>
</dbReference>
<dbReference type="Proteomes" id="UP000054770">
    <property type="component" value="Unassembled WGS sequence"/>
</dbReference>
<gene>
    <name evidence="1" type="ORF">AWB68_07730</name>
</gene>
<proteinExistence type="predicted"/>